<evidence type="ECO:0000313" key="8">
    <source>
        <dbReference type="Proteomes" id="UP000663879"/>
    </source>
</evidence>
<dbReference type="Proteomes" id="UP000663879">
    <property type="component" value="Unassembled WGS sequence"/>
</dbReference>
<evidence type="ECO:0000256" key="4">
    <source>
        <dbReference type="ARBA" id="ARBA00038205"/>
    </source>
</evidence>
<keyword evidence="2" id="KW-0496">Mitochondrion</keyword>
<sequence>MTLEENIEKNRAHQEKLKDIQRKRDNNNTFGHVFKDPCRNERVLSQKCIETNRDNLGDCRDYFENFKKCKAFWNAVQEYRARYMKKTRFDLPKEEEYKKWKAKLPEWLETQKITPPDDI</sequence>
<evidence type="ECO:0000313" key="7">
    <source>
        <dbReference type="EMBL" id="CAF0962380.1"/>
    </source>
</evidence>
<gene>
    <name evidence="7" type="ORF">OXX778_LOCUS14519</name>
</gene>
<proteinExistence type="inferred from homology"/>
<comment type="similarity">
    <text evidence="4">Belongs to the CHCHD7 family.</text>
</comment>
<dbReference type="GO" id="GO:0005758">
    <property type="term" value="C:mitochondrial intermembrane space"/>
    <property type="evidence" value="ECO:0007669"/>
    <property type="project" value="UniProtKB-SubCell"/>
</dbReference>
<dbReference type="PANTHER" id="PTHR46811:SF1">
    <property type="entry name" value="COILED-COIL-HELIX-COILED-COIL-HELIX DOMAIN-CONTAINING PROTEIN 7"/>
    <property type="match status" value="1"/>
</dbReference>
<dbReference type="PANTHER" id="PTHR46811">
    <property type="entry name" value="COILED-COIL-HELIX-COILED-COIL-HELIX DOMAIN-CONTAINING PROTEIN 7"/>
    <property type="match status" value="1"/>
</dbReference>
<dbReference type="InterPro" id="IPR051040">
    <property type="entry name" value="COX23"/>
</dbReference>
<organism evidence="7 8">
    <name type="scientific">Brachionus calyciflorus</name>
    <dbReference type="NCBI Taxonomy" id="104777"/>
    <lineage>
        <taxon>Eukaryota</taxon>
        <taxon>Metazoa</taxon>
        <taxon>Spiralia</taxon>
        <taxon>Gnathifera</taxon>
        <taxon>Rotifera</taxon>
        <taxon>Eurotatoria</taxon>
        <taxon>Monogononta</taxon>
        <taxon>Pseudotrocha</taxon>
        <taxon>Ploima</taxon>
        <taxon>Brachionidae</taxon>
        <taxon>Brachionus</taxon>
    </lineage>
</organism>
<keyword evidence="3" id="KW-1015">Disulfide bond</keyword>
<dbReference type="PROSITE" id="PS51808">
    <property type="entry name" value="CHCH"/>
    <property type="match status" value="1"/>
</dbReference>
<dbReference type="EMBL" id="CAJNOC010003002">
    <property type="protein sequence ID" value="CAF0962380.1"/>
    <property type="molecule type" value="Genomic_DNA"/>
</dbReference>
<accession>A0A814E376</accession>
<dbReference type="OrthoDB" id="9971592at2759"/>
<reference evidence="7" key="1">
    <citation type="submission" date="2021-02" db="EMBL/GenBank/DDBJ databases">
        <authorList>
            <person name="Nowell W R."/>
        </authorList>
    </citation>
    <scope>NUCLEOTIDE SEQUENCE</scope>
    <source>
        <strain evidence="7">Ploen Becks lab</strain>
    </source>
</reference>
<comment type="caution">
    <text evidence="7">The sequence shown here is derived from an EMBL/GenBank/DDBJ whole genome shotgun (WGS) entry which is preliminary data.</text>
</comment>
<evidence type="ECO:0000256" key="1">
    <source>
        <dbReference type="ARBA" id="ARBA00004569"/>
    </source>
</evidence>
<dbReference type="AlphaFoldDB" id="A0A814E376"/>
<comment type="subcellular location">
    <subcellularLocation>
        <location evidence="1">Mitochondrion intermembrane space</location>
    </subcellularLocation>
</comment>
<dbReference type="GO" id="GO:0033108">
    <property type="term" value="P:mitochondrial respiratory chain complex assembly"/>
    <property type="evidence" value="ECO:0007669"/>
    <property type="project" value="TreeGrafter"/>
</dbReference>
<dbReference type="InterPro" id="IPR009069">
    <property type="entry name" value="Cys_alpha_HP_mot_SF"/>
</dbReference>
<name>A0A814E376_9BILA</name>
<evidence type="ECO:0000256" key="5">
    <source>
        <dbReference type="ARBA" id="ARBA00039509"/>
    </source>
</evidence>
<evidence type="ECO:0000256" key="6">
    <source>
        <dbReference type="SAM" id="MobiDB-lite"/>
    </source>
</evidence>
<evidence type="ECO:0000256" key="3">
    <source>
        <dbReference type="ARBA" id="ARBA00023157"/>
    </source>
</evidence>
<feature type="region of interest" description="Disordered" evidence="6">
    <location>
        <begin position="1"/>
        <end position="24"/>
    </location>
</feature>
<protein>
    <recommendedName>
        <fullName evidence="5">Coiled-coil-helix-coiled-coil-helix domain-containing protein 7</fullName>
    </recommendedName>
</protein>
<keyword evidence="8" id="KW-1185">Reference proteome</keyword>
<dbReference type="SUPFAM" id="SSF47072">
    <property type="entry name" value="Cysteine alpha-hairpin motif"/>
    <property type="match status" value="1"/>
</dbReference>
<evidence type="ECO:0000256" key="2">
    <source>
        <dbReference type="ARBA" id="ARBA00023128"/>
    </source>
</evidence>